<proteinExistence type="predicted"/>
<dbReference type="EMBL" id="JABSTQ010008573">
    <property type="protein sequence ID" value="KAG0434337.1"/>
    <property type="molecule type" value="Genomic_DNA"/>
</dbReference>
<gene>
    <name evidence="1" type="ORF">HPB47_019175</name>
</gene>
<organism evidence="1 2">
    <name type="scientific">Ixodes persulcatus</name>
    <name type="common">Taiga tick</name>
    <dbReference type="NCBI Taxonomy" id="34615"/>
    <lineage>
        <taxon>Eukaryota</taxon>
        <taxon>Metazoa</taxon>
        <taxon>Ecdysozoa</taxon>
        <taxon>Arthropoda</taxon>
        <taxon>Chelicerata</taxon>
        <taxon>Arachnida</taxon>
        <taxon>Acari</taxon>
        <taxon>Parasitiformes</taxon>
        <taxon>Ixodida</taxon>
        <taxon>Ixodoidea</taxon>
        <taxon>Ixodidae</taxon>
        <taxon>Ixodinae</taxon>
        <taxon>Ixodes</taxon>
    </lineage>
</organism>
<sequence>MRRASGHEENAFPLFREVSVGNFWAESVQLPSSELPSVPGEATRYPMDTNAPHRRHESRSGFVRIQSGPICLDPHALDAFDDCFLARDGRPDVEARAENVASKQVGEQYRTTLPSVADSNITMYNNAPKDEPSKKSSSTAIAPPPRSRPREVSNPGRYGDPRRHRQEQPRRCLRAQDSQDSLTAILVNDGDETSPPSSPTSSIGRHSCQPITPASQIYVSPPCSPRGQLILMDSSPEREDERHPCDKTIIAAPALMTFLQFEDGDAPIDEHLQAWSPPQSPQGPHNVTTSSGPICRICHEGDQQEALVSVCKCSGTVGLLHVSCLERWLNNRNTDRCEICQQRFPMAAGDAQRQFSEWFCGSSDHRRVQRTLVGDLLCCFLLTPIAVISTFLCIRGATRQALADHFWEAASLVTLATLLVAAYMAWSFLTVRFHYRSFLVWKTRNHSTHIVVPGPVARASGPQPHELVDVAAVGGAATPRSPSPPPRITGHAEPHTSYAAGFLPAIAFWE</sequence>
<reference evidence="1 2" key="1">
    <citation type="journal article" date="2020" name="Cell">
        <title>Large-Scale Comparative Analyses of Tick Genomes Elucidate Their Genetic Diversity and Vector Capacities.</title>
        <authorList>
            <consortium name="Tick Genome and Microbiome Consortium (TIGMIC)"/>
            <person name="Jia N."/>
            <person name="Wang J."/>
            <person name="Shi W."/>
            <person name="Du L."/>
            <person name="Sun Y."/>
            <person name="Zhan W."/>
            <person name="Jiang J.F."/>
            <person name="Wang Q."/>
            <person name="Zhang B."/>
            <person name="Ji P."/>
            <person name="Bell-Sakyi L."/>
            <person name="Cui X.M."/>
            <person name="Yuan T.T."/>
            <person name="Jiang B.G."/>
            <person name="Yang W.F."/>
            <person name="Lam T.T."/>
            <person name="Chang Q.C."/>
            <person name="Ding S.J."/>
            <person name="Wang X.J."/>
            <person name="Zhu J.G."/>
            <person name="Ruan X.D."/>
            <person name="Zhao L."/>
            <person name="Wei J.T."/>
            <person name="Ye R.Z."/>
            <person name="Que T.C."/>
            <person name="Du C.H."/>
            <person name="Zhou Y.H."/>
            <person name="Cheng J.X."/>
            <person name="Dai P.F."/>
            <person name="Guo W.B."/>
            <person name="Han X.H."/>
            <person name="Huang E.J."/>
            <person name="Li L.F."/>
            <person name="Wei W."/>
            <person name="Gao Y.C."/>
            <person name="Liu J.Z."/>
            <person name="Shao H.Z."/>
            <person name="Wang X."/>
            <person name="Wang C.C."/>
            <person name="Yang T.C."/>
            <person name="Huo Q.B."/>
            <person name="Li W."/>
            <person name="Chen H.Y."/>
            <person name="Chen S.E."/>
            <person name="Zhou L.G."/>
            <person name="Ni X.B."/>
            <person name="Tian J.H."/>
            <person name="Sheng Y."/>
            <person name="Liu T."/>
            <person name="Pan Y.S."/>
            <person name="Xia L.Y."/>
            <person name="Li J."/>
            <person name="Zhao F."/>
            <person name="Cao W.C."/>
        </authorList>
    </citation>
    <scope>NUCLEOTIDE SEQUENCE [LARGE SCALE GENOMIC DNA]</scope>
    <source>
        <strain evidence="1">Iper-2018</strain>
    </source>
</reference>
<evidence type="ECO:0000313" key="2">
    <source>
        <dbReference type="Proteomes" id="UP000805193"/>
    </source>
</evidence>
<keyword evidence="2" id="KW-1185">Reference proteome</keyword>
<comment type="caution">
    <text evidence="1">The sequence shown here is derived from an EMBL/GenBank/DDBJ whole genome shotgun (WGS) entry which is preliminary data.</text>
</comment>
<dbReference type="Proteomes" id="UP000805193">
    <property type="component" value="Unassembled WGS sequence"/>
</dbReference>
<accession>A0AC60QIY1</accession>
<name>A0AC60QIY1_IXOPE</name>
<evidence type="ECO:0000313" key="1">
    <source>
        <dbReference type="EMBL" id="KAG0434337.1"/>
    </source>
</evidence>
<protein>
    <submittedName>
        <fullName evidence="1">Uncharacterized protein</fullName>
    </submittedName>
</protein>